<evidence type="ECO:0000313" key="2">
    <source>
        <dbReference type="EMBL" id="GAA4300181.1"/>
    </source>
</evidence>
<dbReference type="CDD" id="cd03378">
    <property type="entry name" value="beta_CA_cladeC"/>
    <property type="match status" value="1"/>
</dbReference>
<comment type="similarity">
    <text evidence="1">Belongs to the beta-class carbonic anhydrase family.</text>
</comment>
<accession>A0ABP8FCB4</accession>
<protein>
    <submittedName>
        <fullName evidence="2">Carbonic anhydrase family protein</fullName>
    </submittedName>
</protein>
<dbReference type="NCBIfam" id="NF011765">
    <property type="entry name" value="PRK15219.1"/>
    <property type="match status" value="1"/>
</dbReference>
<evidence type="ECO:0000256" key="1">
    <source>
        <dbReference type="ARBA" id="ARBA00006217"/>
    </source>
</evidence>
<dbReference type="PANTHER" id="PTHR11002:SF79">
    <property type="entry name" value="CARBONIC ANHYDRASE 2"/>
    <property type="match status" value="1"/>
</dbReference>
<dbReference type="Proteomes" id="UP001501207">
    <property type="component" value="Unassembled WGS sequence"/>
</dbReference>
<organism evidence="2 3">
    <name type="scientific">Compostibacter hankyongensis</name>
    <dbReference type="NCBI Taxonomy" id="1007089"/>
    <lineage>
        <taxon>Bacteria</taxon>
        <taxon>Pseudomonadati</taxon>
        <taxon>Bacteroidota</taxon>
        <taxon>Chitinophagia</taxon>
        <taxon>Chitinophagales</taxon>
        <taxon>Chitinophagaceae</taxon>
        <taxon>Compostibacter</taxon>
    </lineage>
</organism>
<proteinExistence type="inferred from homology"/>
<evidence type="ECO:0000313" key="3">
    <source>
        <dbReference type="Proteomes" id="UP001501207"/>
    </source>
</evidence>
<name>A0ABP8FCB4_9BACT</name>
<dbReference type="Pfam" id="PF00484">
    <property type="entry name" value="Pro_CA"/>
    <property type="match status" value="1"/>
</dbReference>
<dbReference type="InterPro" id="IPR001765">
    <property type="entry name" value="Carbonic_anhydrase"/>
</dbReference>
<comment type="caution">
    <text evidence="2">The sequence shown here is derived from an EMBL/GenBank/DDBJ whole genome shotgun (WGS) entry which is preliminary data.</text>
</comment>
<dbReference type="PANTHER" id="PTHR11002">
    <property type="entry name" value="CARBONIC ANHYDRASE"/>
    <property type="match status" value="1"/>
</dbReference>
<reference evidence="3" key="1">
    <citation type="journal article" date="2019" name="Int. J. Syst. Evol. Microbiol.">
        <title>The Global Catalogue of Microorganisms (GCM) 10K type strain sequencing project: providing services to taxonomists for standard genome sequencing and annotation.</title>
        <authorList>
            <consortium name="The Broad Institute Genomics Platform"/>
            <consortium name="The Broad Institute Genome Sequencing Center for Infectious Disease"/>
            <person name="Wu L."/>
            <person name="Ma J."/>
        </authorList>
    </citation>
    <scope>NUCLEOTIDE SEQUENCE [LARGE SCALE GENOMIC DNA]</scope>
    <source>
        <strain evidence="3">JCM 17664</strain>
    </source>
</reference>
<dbReference type="Gene3D" id="3.40.1050.10">
    <property type="entry name" value="Carbonic anhydrase"/>
    <property type="match status" value="1"/>
</dbReference>
<dbReference type="RefSeq" id="WP_344973599.1">
    <property type="nucleotide sequence ID" value="NZ_BAABFN010000001.1"/>
</dbReference>
<dbReference type="EMBL" id="BAABFN010000001">
    <property type="protein sequence ID" value="GAA4300181.1"/>
    <property type="molecule type" value="Genomic_DNA"/>
</dbReference>
<dbReference type="SMART" id="SM00947">
    <property type="entry name" value="Pro_CA"/>
    <property type="match status" value="1"/>
</dbReference>
<gene>
    <name evidence="2" type="ORF">GCM10023143_00920</name>
</gene>
<keyword evidence="3" id="KW-1185">Reference proteome</keyword>
<dbReference type="InterPro" id="IPR036874">
    <property type="entry name" value="Carbonic_anhydrase_sf"/>
</dbReference>
<sequence length="210" mass="22908">MVRSNTKETQESLTPEKALELLKTGNYRFVNNLKINRNLLQQVNETRDGQWPFAAILSCIDSRTSAELIFDQGLGDIFSVRIAGNVINEDILGSLEYACKLAGSKLIVVLGHTKCGAIKGACDGVELGNLSSLLNKIRPAVEAETAVWDECQPDNPAFLDGVTQLNVRHSVKLILEQSTVVREMVDRGEVGLVGAVYDVETGAVTFEEKS</sequence>
<dbReference type="SUPFAM" id="SSF53056">
    <property type="entry name" value="beta-carbonic anhydrase, cab"/>
    <property type="match status" value="1"/>
</dbReference>